<accession>A0A6B0RRR1</accession>
<evidence type="ECO:0000313" key="1">
    <source>
        <dbReference type="EMBL" id="MXQ91377.1"/>
    </source>
</evidence>
<protein>
    <submittedName>
        <fullName evidence="1">Uncharacterized protein</fullName>
    </submittedName>
</protein>
<keyword evidence="2" id="KW-1185">Reference proteome</keyword>
<dbReference type="EMBL" id="VBQZ03000070">
    <property type="protein sequence ID" value="MXQ91377.1"/>
    <property type="molecule type" value="Genomic_DNA"/>
</dbReference>
<sequence length="100" mass="11000">MSGSADVMAVHPPFTLSLSKNILWDFSGKEVLNLAIMLDISPQYRIIGWAPCELLAKSQSAACAQCVNTSEEIMDALMDAVFQPAARKDWKVPSRKTEVD</sequence>
<proteinExistence type="predicted"/>
<name>A0A6B0RRR1_9CETA</name>
<evidence type="ECO:0000313" key="2">
    <source>
        <dbReference type="Proteomes" id="UP000322234"/>
    </source>
</evidence>
<dbReference type="AlphaFoldDB" id="A0A6B0RRR1"/>
<dbReference type="Proteomes" id="UP000322234">
    <property type="component" value="Unassembled WGS sequence"/>
</dbReference>
<reference evidence="1" key="1">
    <citation type="submission" date="2019-10" db="EMBL/GenBank/DDBJ databases">
        <title>The sequence and de novo assembly of the wild yak genome.</title>
        <authorList>
            <person name="Liu Y."/>
        </authorList>
    </citation>
    <scope>NUCLEOTIDE SEQUENCE [LARGE SCALE GENOMIC DNA]</scope>
    <source>
        <strain evidence="1">WY2019</strain>
    </source>
</reference>
<organism evidence="1 2">
    <name type="scientific">Bos mutus</name>
    <name type="common">wild yak</name>
    <dbReference type="NCBI Taxonomy" id="72004"/>
    <lineage>
        <taxon>Eukaryota</taxon>
        <taxon>Metazoa</taxon>
        <taxon>Chordata</taxon>
        <taxon>Craniata</taxon>
        <taxon>Vertebrata</taxon>
        <taxon>Euteleostomi</taxon>
        <taxon>Mammalia</taxon>
        <taxon>Eutheria</taxon>
        <taxon>Laurasiatheria</taxon>
        <taxon>Artiodactyla</taxon>
        <taxon>Ruminantia</taxon>
        <taxon>Pecora</taxon>
        <taxon>Bovidae</taxon>
        <taxon>Bovinae</taxon>
        <taxon>Bos</taxon>
    </lineage>
</organism>
<gene>
    <name evidence="1" type="ORF">E5288_WYG015511</name>
</gene>
<comment type="caution">
    <text evidence="1">The sequence shown here is derived from an EMBL/GenBank/DDBJ whole genome shotgun (WGS) entry which is preliminary data.</text>
</comment>